<dbReference type="REBASE" id="20627">
    <property type="entry name" value="DdeVCDIP"/>
</dbReference>
<dbReference type="EMBL" id="CP001114">
    <property type="protein sequence ID" value="ACO45099.2"/>
    <property type="molecule type" value="Genomic_DNA"/>
</dbReference>
<dbReference type="AlphaFoldDB" id="C1CZ61"/>
<dbReference type="Pfam" id="PF14562">
    <property type="entry name" value="Endonuc_BglI"/>
    <property type="match status" value="1"/>
</dbReference>
<evidence type="ECO:0000259" key="1">
    <source>
        <dbReference type="Pfam" id="PF14562"/>
    </source>
</evidence>
<sequence length="287" mass="33008">MNDLHQKYMKERASLLSNLDELIEMEQKYMSVMVNIIKEAAEDMHQDFHEFGPELLPFWRNYPPEQRGRAFRNEAIPMLELGEKLVGSHIIKAVCHKLENVRFPGLPTGGDIRFMTDDAFIHCDIKITGPNEVDNEVVVPPNQVSGDGEHWDAFGLRNNHWPIHYRGSRGLNFNFQPKLPPLYLAGDKRRVCLTFYIKAVYSTVEYGVHPIRHFEVVCVPNGLLMFSNGVHSYAKADGLITSGKDEVTKDSSTRRIRVKLNPLARIANWRAVKMERQEDGWVLSHRV</sequence>
<dbReference type="PaxDb" id="546414-Deide_02842"/>
<evidence type="ECO:0000313" key="2">
    <source>
        <dbReference type="EMBL" id="ACO45099.2"/>
    </source>
</evidence>
<protein>
    <submittedName>
        <fullName evidence="2">Putative Type II site-specific deoxyribonuclease (Type II restriction enzyme)</fullName>
    </submittedName>
</protein>
<dbReference type="CDD" id="cd22311">
    <property type="entry name" value="BglI-like"/>
    <property type="match status" value="1"/>
</dbReference>
<name>C1CZ61_DEIDV</name>
<dbReference type="STRING" id="546414.Deide_02842"/>
<dbReference type="KEGG" id="ddr:Deide_02842"/>
<dbReference type="InterPro" id="IPR043121">
    <property type="entry name" value="Restrct_endonuc_II_BglI_sf"/>
</dbReference>
<reference evidence="2 3" key="1">
    <citation type="journal article" date="2009" name="PLoS Genet.">
        <title>Alliance of proteomics and genomics to unravel the specificities of Sahara bacterium Deinococcus deserti.</title>
        <authorList>
            <person name="de Groot A."/>
            <person name="Dulermo R."/>
            <person name="Ortet P."/>
            <person name="Blanchard L."/>
            <person name="Guerin P."/>
            <person name="Fernandez B."/>
            <person name="Vacherie B."/>
            <person name="Dossat C."/>
            <person name="Jolivet E."/>
            <person name="Siguier P."/>
            <person name="Chandler M."/>
            <person name="Barakat M."/>
            <person name="Dedieu A."/>
            <person name="Barbe V."/>
            <person name="Heulin T."/>
            <person name="Sommer S."/>
            <person name="Achouak W."/>
            <person name="Armengaud J."/>
        </authorList>
    </citation>
    <scope>NUCLEOTIDE SEQUENCE [LARGE SCALE GENOMIC DNA]</scope>
    <source>
        <strain evidence="3">DSM 17065 / CIP 109153 / LMG 22923 / VCD115</strain>
    </source>
</reference>
<gene>
    <name evidence="2" type="ordered locus">Deide_02842</name>
</gene>
<dbReference type="OrthoDB" id="1550497at2"/>
<keyword evidence="3" id="KW-1185">Reference proteome</keyword>
<dbReference type="Proteomes" id="UP000002208">
    <property type="component" value="Chromosome"/>
</dbReference>
<evidence type="ECO:0000313" key="3">
    <source>
        <dbReference type="Proteomes" id="UP000002208"/>
    </source>
</evidence>
<dbReference type="InterPro" id="IPR011335">
    <property type="entry name" value="Restrct_endonuc-II-like"/>
</dbReference>
<dbReference type="HOGENOM" id="CLU_936436_0_0_0"/>
<proteinExistence type="predicted"/>
<dbReference type="Gene3D" id="3.40.600.20">
    <property type="entry name" value="Restriction endonuclease BglI"/>
    <property type="match status" value="1"/>
</dbReference>
<dbReference type="RefSeq" id="WP_012692222.1">
    <property type="nucleotide sequence ID" value="NC_012526.1"/>
</dbReference>
<dbReference type="InterPro" id="IPR011543">
    <property type="entry name" value="Restrct_endonuc_II_BglI"/>
</dbReference>
<accession>C1CZ61</accession>
<organism evidence="2 3">
    <name type="scientific">Deinococcus deserti (strain DSM 17065 / CIP 109153 / LMG 22923 / VCD115)</name>
    <dbReference type="NCBI Taxonomy" id="546414"/>
    <lineage>
        <taxon>Bacteria</taxon>
        <taxon>Thermotogati</taxon>
        <taxon>Deinococcota</taxon>
        <taxon>Deinococci</taxon>
        <taxon>Deinococcales</taxon>
        <taxon>Deinococcaceae</taxon>
        <taxon>Deinococcus</taxon>
    </lineage>
</organism>
<dbReference type="SUPFAM" id="SSF52980">
    <property type="entry name" value="Restriction endonuclease-like"/>
    <property type="match status" value="1"/>
</dbReference>
<dbReference type="eggNOG" id="ENOG50311FU">
    <property type="taxonomic scope" value="Bacteria"/>
</dbReference>
<feature type="domain" description="Restriction endonuclease type II BglI" evidence="1">
    <location>
        <begin position="3"/>
        <end position="274"/>
    </location>
</feature>